<keyword evidence="2" id="KW-1133">Transmembrane helix</keyword>
<accession>A0AAW8RT51</accession>
<reference evidence="4" key="1">
    <citation type="submission" date="2023-03" db="EMBL/GenBank/DDBJ databases">
        <authorList>
            <person name="Shen W."/>
            <person name="Cai J."/>
        </authorList>
    </citation>
    <scope>NUCLEOTIDE SEQUENCE</scope>
    <source>
        <strain evidence="4">P33-2</strain>
    </source>
</reference>
<feature type="transmembrane region" description="Helical" evidence="2">
    <location>
        <begin position="98"/>
        <end position="117"/>
    </location>
</feature>
<feature type="compositionally biased region" description="Polar residues" evidence="1">
    <location>
        <begin position="653"/>
        <end position="683"/>
    </location>
</feature>
<feature type="transmembrane region" description="Helical" evidence="2">
    <location>
        <begin position="32"/>
        <end position="51"/>
    </location>
</feature>
<keyword evidence="2" id="KW-0812">Transmembrane</keyword>
<evidence type="ECO:0000259" key="3">
    <source>
        <dbReference type="Pfam" id="PF26635"/>
    </source>
</evidence>
<feature type="transmembrane region" description="Helical" evidence="2">
    <location>
        <begin position="404"/>
        <end position="423"/>
    </location>
</feature>
<dbReference type="NCBIfam" id="NF045890">
    <property type="entry name" value="conj_pls20_p028"/>
    <property type="match status" value="1"/>
</dbReference>
<name>A0AAW8RT51_ENTAV</name>
<feature type="transmembrane region" description="Helical" evidence="2">
    <location>
        <begin position="129"/>
        <end position="147"/>
    </location>
</feature>
<feature type="compositionally biased region" description="Polar residues" evidence="1">
    <location>
        <begin position="768"/>
        <end position="792"/>
    </location>
</feature>
<keyword evidence="2" id="KW-0472">Membrane</keyword>
<feature type="compositionally biased region" description="Polar residues" evidence="1">
    <location>
        <begin position="621"/>
        <end position="635"/>
    </location>
</feature>
<feature type="transmembrane region" description="Helical" evidence="2">
    <location>
        <begin position="306"/>
        <end position="325"/>
    </location>
</feature>
<evidence type="ECO:0000313" key="5">
    <source>
        <dbReference type="Proteomes" id="UP001260773"/>
    </source>
</evidence>
<evidence type="ECO:0000313" key="4">
    <source>
        <dbReference type="EMBL" id="MDT2401466.1"/>
    </source>
</evidence>
<feature type="compositionally biased region" description="Basic and acidic residues" evidence="1">
    <location>
        <begin position="559"/>
        <end position="571"/>
    </location>
</feature>
<feature type="compositionally biased region" description="Polar residues" evidence="1">
    <location>
        <begin position="743"/>
        <end position="759"/>
    </location>
</feature>
<dbReference type="Proteomes" id="UP001260773">
    <property type="component" value="Unassembled WGS sequence"/>
</dbReference>
<feature type="domain" description="DUF8208" evidence="3">
    <location>
        <begin position="59"/>
        <end position="450"/>
    </location>
</feature>
<organism evidence="4 5">
    <name type="scientific">Enterococcus avium</name>
    <name type="common">Streptococcus avium</name>
    <dbReference type="NCBI Taxonomy" id="33945"/>
    <lineage>
        <taxon>Bacteria</taxon>
        <taxon>Bacillati</taxon>
        <taxon>Bacillota</taxon>
        <taxon>Bacilli</taxon>
        <taxon>Lactobacillales</taxon>
        <taxon>Enterococcaceae</taxon>
        <taxon>Enterococcus</taxon>
    </lineage>
</organism>
<dbReference type="AlphaFoldDB" id="A0AAW8RT51"/>
<dbReference type="EMBL" id="JARPWH010000007">
    <property type="protein sequence ID" value="MDT2401466.1"/>
    <property type="molecule type" value="Genomic_DNA"/>
</dbReference>
<evidence type="ECO:0000256" key="2">
    <source>
        <dbReference type="SAM" id="Phobius"/>
    </source>
</evidence>
<protein>
    <recommendedName>
        <fullName evidence="3">DUF8208 domain-containing protein</fullName>
    </recommendedName>
</protein>
<feature type="compositionally biased region" description="Low complexity" evidence="1">
    <location>
        <begin position="545"/>
        <end position="556"/>
    </location>
</feature>
<sequence length="804" mass="85647">MEFTTFTELMKTAKDLDGGTLSDEATKALLKFYQYWGNYLDAVPAFLAFLYQPMGMLGKAMYSITNSLERVFNNLFKLFGLFGYLGDQNTLVGQIYHYLQLLGIGIFTVLLIARVLTSLLGVRLKYKEVLTHFMLVTLVVAVLPQAVTKVSTVLAQDMQRVQSMDVNGNNSQYSSLALQPIKNNVVDLKVLIDNDFDTKKFPMDDHGYINPVQKGSTAVNSINDKKGERLSPNFVTQLNFSAALGTTDVESLEKLDEKTKGYKGLFLHKVNGMQDGISTISEHRALKGLSAFESVYPRYKVNWVGMYAQFIVLMVLLTMMSIKVVKSIFETVLTSIIAPIQGYSSVESSKKFKELLMTIVGAIAGIFFEIIIMRVSLEVMRDLPSISLSGVSGLTGNFFDGLNMWETCISSIIVYFGIFFGAMQGVSIIERWLGVSTGHSDTAQQMMGGILMANALSAGTRGTGQMLAGAGSTALNVATSAPGVAARVAGSGAKGIAAAGGGLSAAADSVKQQGLINTAKAGMANVADKAGNKLTDQVGGLTNKAGEAMDGAMDGGYKSTKEMLNDGDTSRLPEQTAESLKEDIAGGEGPEGTRNEGLQYGSREELGLVNPPDIEPVSIPESGTRSNDPDTSNPDLPSGGISPESNTRDYGLNSDSLHESSSGGIAPTRQSSNNGISANTSTVPAGVKQAKERLNSDPANQKNRGIQPGKNSGDVRGVNERKTSIAQTDNGSSGPGGAAPSANQSGKGTNQTAKGVKNTSSKEHYQKAEQNFKQASSTLQFGAQKMNMGSSRSHIRGAESNDDE</sequence>
<proteinExistence type="predicted"/>
<feature type="transmembrane region" description="Helical" evidence="2">
    <location>
        <begin position="355"/>
        <end position="377"/>
    </location>
</feature>
<evidence type="ECO:0000256" key="1">
    <source>
        <dbReference type="SAM" id="MobiDB-lite"/>
    </source>
</evidence>
<gene>
    <name evidence="4" type="ORF">P7D43_03715</name>
</gene>
<dbReference type="InterPro" id="IPR058066">
    <property type="entry name" value="pXO2-14_N"/>
</dbReference>
<dbReference type="RefSeq" id="WP_311860861.1">
    <property type="nucleotide sequence ID" value="NZ_JARPWD010000006.1"/>
</dbReference>
<dbReference type="Pfam" id="PF26635">
    <property type="entry name" value="DUF8208"/>
    <property type="match status" value="1"/>
</dbReference>
<feature type="region of interest" description="Disordered" evidence="1">
    <location>
        <begin position="542"/>
        <end position="804"/>
    </location>
</feature>
<comment type="caution">
    <text evidence="4">The sequence shown here is derived from an EMBL/GenBank/DDBJ whole genome shotgun (WGS) entry which is preliminary data.</text>
</comment>
<dbReference type="InterPro" id="IPR058521">
    <property type="entry name" value="DUF8208"/>
</dbReference>